<gene>
    <name evidence="1" type="ORF">S03H2_65814</name>
</gene>
<organism evidence="1">
    <name type="scientific">marine sediment metagenome</name>
    <dbReference type="NCBI Taxonomy" id="412755"/>
    <lineage>
        <taxon>unclassified sequences</taxon>
        <taxon>metagenomes</taxon>
        <taxon>ecological metagenomes</taxon>
    </lineage>
</organism>
<protein>
    <recommendedName>
        <fullName evidence="2">Cadherin domain-containing protein</fullName>
    </recommendedName>
</protein>
<dbReference type="AlphaFoldDB" id="X1I4W9"/>
<reference evidence="1" key="1">
    <citation type="journal article" date="2014" name="Front. Microbiol.">
        <title>High frequency of phylogenetically diverse reductive dehalogenase-homologous genes in deep subseafloor sedimentary metagenomes.</title>
        <authorList>
            <person name="Kawai M."/>
            <person name="Futagami T."/>
            <person name="Toyoda A."/>
            <person name="Takaki Y."/>
            <person name="Nishi S."/>
            <person name="Hori S."/>
            <person name="Arai W."/>
            <person name="Tsubouchi T."/>
            <person name="Morono Y."/>
            <person name="Uchiyama I."/>
            <person name="Ito T."/>
            <person name="Fujiyama A."/>
            <person name="Inagaki F."/>
            <person name="Takami H."/>
        </authorList>
    </citation>
    <scope>NUCLEOTIDE SEQUENCE</scope>
    <source>
        <strain evidence="1">Expedition CK06-06</strain>
    </source>
</reference>
<dbReference type="EMBL" id="BARU01042906">
    <property type="protein sequence ID" value="GAH76762.1"/>
    <property type="molecule type" value="Genomic_DNA"/>
</dbReference>
<evidence type="ECO:0000313" key="1">
    <source>
        <dbReference type="EMBL" id="GAH76762.1"/>
    </source>
</evidence>
<evidence type="ECO:0008006" key="2">
    <source>
        <dbReference type="Google" id="ProtNLM"/>
    </source>
</evidence>
<proteinExistence type="predicted"/>
<accession>X1I4W9</accession>
<comment type="caution">
    <text evidence="1">The sequence shown here is derived from an EMBL/GenBank/DDBJ whole genome shotgun (WGS) entry which is preliminary data.</text>
</comment>
<sequence>MNFTININIGLIQNNTILSLTTYYLEINATDASNNNATAAITITVVDTTAPQWAPAPTDQNVELGQPLSYDINATDLQTVFYYIE</sequence>
<name>X1I4W9_9ZZZZ</name>